<dbReference type="SUPFAM" id="SSF55874">
    <property type="entry name" value="ATPase domain of HSP90 chaperone/DNA topoisomerase II/histidine kinase"/>
    <property type="match status" value="1"/>
</dbReference>
<feature type="transmembrane region" description="Helical" evidence="15">
    <location>
        <begin position="389"/>
        <end position="412"/>
    </location>
</feature>
<reference evidence="18" key="1">
    <citation type="journal article" date="2014" name="Int. J. Syst. Evol. Microbiol.">
        <title>Complete genome sequence of Corynebacterium casei LMG S-19264T (=DSM 44701T), isolated from a smear-ripened cheese.</title>
        <authorList>
            <consortium name="US DOE Joint Genome Institute (JGI-PGF)"/>
            <person name="Walter F."/>
            <person name="Albersmeier A."/>
            <person name="Kalinowski J."/>
            <person name="Ruckert C."/>
        </authorList>
    </citation>
    <scope>NUCLEOTIDE SEQUENCE</scope>
    <source>
        <strain evidence="18">CGMCC 1.12698</strain>
    </source>
</reference>
<keyword evidence="5" id="KW-0597">Phosphoprotein</keyword>
<sequence>MDTRWRSKTLLITWLLLITYGFSNFMMGIPAATTYTHKDYFESSIFHNNLREFTNGLREYTAFSKEKELKNLTVSTEEIRNHRYQYGELTEQVASIRRQYDNKISEATNSGLNDLVKKYEEEQNKKIEDITQNFMSDDHIRAKIKEEKEKEVEQQYAMLEERRQDFNKRYSHIQYFFENPETKQIYTNAPSDFKTLSDFNNYFTDTDILFSQSFPNNDSRSYNPNMPLLNGKIIITELSATGYVELQMYEDKRTLYFIQMITGLLALIGSFFLYRHVKKFAVKVMEHHHPTLTKVPIDICLGALFVSITIALNVMRPLSSLPSLSREVITEYFTITLTISVAFIFLILIELLILISHFHHQSEPLEAWKSSFTYKFLQMIKDTFIQQKVGLQLFFLLGVVYAGGFGICVVLFHPNTIVVYLGLFILIFLPVLYIFFKHIGYYNRIKAATDELVKGNYNYEVPVKGKTTLAQLAKNINILKEGMKSSQKEQAKSERLKTELISNVSHDLRTPLTSIITYTDLLKKENLTKEEQADYITIIDQKSQRLKLLIEDLFEVSKMSSGNIELQRENIDVVQLLQQALAELDEKIQASSLQFRFKTQKEQIDAFIDGQKMWRVFDNLINNTLKYSLEHTRVYISVTETENNVSISFKNISAFELGDNIEELFQRFKRGDESRHTEGSGLGLAIAKSIIDLHDGELHIDVDGDLFKITITLDKKKD</sequence>
<feature type="transmembrane region" description="Helical" evidence="15">
    <location>
        <begin position="295"/>
        <end position="312"/>
    </location>
</feature>
<evidence type="ECO:0000259" key="16">
    <source>
        <dbReference type="PROSITE" id="PS50109"/>
    </source>
</evidence>
<dbReference type="InterPro" id="IPR050398">
    <property type="entry name" value="HssS/ArlS-like"/>
</dbReference>
<keyword evidence="19" id="KW-1185">Reference proteome</keyword>
<keyword evidence="8" id="KW-0547">Nucleotide-binding</keyword>
<dbReference type="SUPFAM" id="SSF47384">
    <property type="entry name" value="Homodimeric domain of signal transducing histidine kinase"/>
    <property type="match status" value="1"/>
</dbReference>
<evidence type="ECO:0000313" key="19">
    <source>
        <dbReference type="Proteomes" id="UP000605259"/>
    </source>
</evidence>
<evidence type="ECO:0000256" key="9">
    <source>
        <dbReference type="ARBA" id="ARBA00022777"/>
    </source>
</evidence>
<keyword evidence="12" id="KW-0902">Two-component regulatory system</keyword>
<dbReference type="CDD" id="cd06225">
    <property type="entry name" value="HAMP"/>
    <property type="match status" value="1"/>
</dbReference>
<proteinExistence type="predicted"/>
<dbReference type="FunFam" id="1.10.287.130:FF:000008">
    <property type="entry name" value="Two-component sensor histidine kinase"/>
    <property type="match status" value="1"/>
</dbReference>
<feature type="transmembrane region" description="Helical" evidence="15">
    <location>
        <begin position="255"/>
        <end position="274"/>
    </location>
</feature>
<evidence type="ECO:0000256" key="7">
    <source>
        <dbReference type="ARBA" id="ARBA00022692"/>
    </source>
</evidence>
<dbReference type="InterPro" id="IPR005467">
    <property type="entry name" value="His_kinase_dom"/>
</dbReference>
<dbReference type="GO" id="GO:0005886">
    <property type="term" value="C:plasma membrane"/>
    <property type="evidence" value="ECO:0007669"/>
    <property type="project" value="UniProtKB-SubCell"/>
</dbReference>
<evidence type="ECO:0000313" key="18">
    <source>
        <dbReference type="EMBL" id="GGE79260.1"/>
    </source>
</evidence>
<feature type="domain" description="HAMP" evidence="17">
    <location>
        <begin position="443"/>
        <end position="488"/>
    </location>
</feature>
<dbReference type="InterPro" id="IPR003661">
    <property type="entry name" value="HisK_dim/P_dom"/>
</dbReference>
<keyword evidence="10" id="KW-0067">ATP-binding</keyword>
<dbReference type="InterPro" id="IPR003660">
    <property type="entry name" value="HAMP_dom"/>
</dbReference>
<dbReference type="SMART" id="SM00388">
    <property type="entry name" value="HisKA"/>
    <property type="match status" value="1"/>
</dbReference>
<evidence type="ECO:0000256" key="15">
    <source>
        <dbReference type="SAM" id="Phobius"/>
    </source>
</evidence>
<dbReference type="Pfam" id="PF00512">
    <property type="entry name" value="HisKA"/>
    <property type="match status" value="1"/>
</dbReference>
<dbReference type="PROSITE" id="PS50109">
    <property type="entry name" value="HIS_KIN"/>
    <property type="match status" value="1"/>
</dbReference>
<keyword evidence="4" id="KW-1003">Cell membrane</keyword>
<evidence type="ECO:0000259" key="17">
    <source>
        <dbReference type="PROSITE" id="PS50885"/>
    </source>
</evidence>
<dbReference type="PRINTS" id="PR00344">
    <property type="entry name" value="BCTRLSENSOR"/>
</dbReference>
<dbReference type="Gene3D" id="1.10.287.130">
    <property type="match status" value="1"/>
</dbReference>
<evidence type="ECO:0000256" key="4">
    <source>
        <dbReference type="ARBA" id="ARBA00022475"/>
    </source>
</evidence>
<accession>A0A917AW32</accession>
<feature type="coiled-coil region" evidence="14">
    <location>
        <begin position="142"/>
        <end position="169"/>
    </location>
</feature>
<dbReference type="InterPro" id="IPR036097">
    <property type="entry name" value="HisK_dim/P_sf"/>
</dbReference>
<evidence type="ECO:0000256" key="12">
    <source>
        <dbReference type="ARBA" id="ARBA00023012"/>
    </source>
</evidence>
<feature type="domain" description="Histidine kinase" evidence="16">
    <location>
        <begin position="503"/>
        <end position="717"/>
    </location>
</feature>
<organism evidence="18 19">
    <name type="scientific">Priestia taiwanensis</name>
    <dbReference type="NCBI Taxonomy" id="1347902"/>
    <lineage>
        <taxon>Bacteria</taxon>
        <taxon>Bacillati</taxon>
        <taxon>Bacillota</taxon>
        <taxon>Bacilli</taxon>
        <taxon>Bacillales</taxon>
        <taxon>Bacillaceae</taxon>
        <taxon>Priestia</taxon>
    </lineage>
</organism>
<keyword evidence="14" id="KW-0175">Coiled coil</keyword>
<feature type="transmembrane region" description="Helical" evidence="15">
    <location>
        <begin position="418"/>
        <end position="436"/>
    </location>
</feature>
<evidence type="ECO:0000256" key="5">
    <source>
        <dbReference type="ARBA" id="ARBA00022553"/>
    </source>
</evidence>
<evidence type="ECO:0000256" key="11">
    <source>
        <dbReference type="ARBA" id="ARBA00022989"/>
    </source>
</evidence>
<dbReference type="InterPro" id="IPR003594">
    <property type="entry name" value="HATPase_dom"/>
</dbReference>
<dbReference type="GO" id="GO:0005524">
    <property type="term" value="F:ATP binding"/>
    <property type="evidence" value="ECO:0007669"/>
    <property type="project" value="UniProtKB-KW"/>
</dbReference>
<evidence type="ECO:0000256" key="13">
    <source>
        <dbReference type="ARBA" id="ARBA00023136"/>
    </source>
</evidence>
<comment type="subcellular location">
    <subcellularLocation>
        <location evidence="2">Cell membrane</location>
        <topology evidence="2">Multi-pass membrane protein</topology>
    </subcellularLocation>
</comment>
<dbReference type="RefSeq" id="WP_188389408.1">
    <property type="nucleotide sequence ID" value="NZ_BMFK01000003.1"/>
</dbReference>
<feature type="transmembrane region" description="Helical" evidence="15">
    <location>
        <begin position="332"/>
        <end position="355"/>
    </location>
</feature>
<dbReference type="Gene3D" id="3.30.565.10">
    <property type="entry name" value="Histidine kinase-like ATPase, C-terminal domain"/>
    <property type="match status" value="1"/>
</dbReference>
<dbReference type="AlphaFoldDB" id="A0A917AW32"/>
<comment type="caution">
    <text evidence="18">The sequence shown here is derived from an EMBL/GenBank/DDBJ whole genome shotgun (WGS) entry which is preliminary data.</text>
</comment>
<dbReference type="CDD" id="cd00082">
    <property type="entry name" value="HisKA"/>
    <property type="match status" value="1"/>
</dbReference>
<dbReference type="EMBL" id="BMFK01000003">
    <property type="protein sequence ID" value="GGE79260.1"/>
    <property type="molecule type" value="Genomic_DNA"/>
</dbReference>
<dbReference type="PANTHER" id="PTHR45528:SF1">
    <property type="entry name" value="SENSOR HISTIDINE KINASE CPXA"/>
    <property type="match status" value="1"/>
</dbReference>
<dbReference type="InterPro" id="IPR036890">
    <property type="entry name" value="HATPase_C_sf"/>
</dbReference>
<evidence type="ECO:0000256" key="14">
    <source>
        <dbReference type="SAM" id="Coils"/>
    </source>
</evidence>
<comment type="catalytic activity">
    <reaction evidence="1">
        <text>ATP + protein L-histidine = ADP + protein N-phospho-L-histidine.</text>
        <dbReference type="EC" id="2.7.13.3"/>
    </reaction>
</comment>
<dbReference type="GO" id="GO:0000155">
    <property type="term" value="F:phosphorelay sensor kinase activity"/>
    <property type="evidence" value="ECO:0007669"/>
    <property type="project" value="InterPro"/>
</dbReference>
<dbReference type="EC" id="2.7.13.3" evidence="3"/>
<dbReference type="PROSITE" id="PS50885">
    <property type="entry name" value="HAMP"/>
    <property type="match status" value="1"/>
</dbReference>
<protein>
    <recommendedName>
        <fullName evidence="3">histidine kinase</fullName>
        <ecNumber evidence="3">2.7.13.3</ecNumber>
    </recommendedName>
</protein>
<evidence type="ECO:0000256" key="2">
    <source>
        <dbReference type="ARBA" id="ARBA00004651"/>
    </source>
</evidence>
<dbReference type="PANTHER" id="PTHR45528">
    <property type="entry name" value="SENSOR HISTIDINE KINASE CPXA"/>
    <property type="match status" value="1"/>
</dbReference>
<keyword evidence="7 15" id="KW-0812">Transmembrane</keyword>
<dbReference type="Pfam" id="PF02518">
    <property type="entry name" value="HATPase_c"/>
    <property type="match status" value="1"/>
</dbReference>
<dbReference type="SMART" id="SM00387">
    <property type="entry name" value="HATPase_c"/>
    <property type="match status" value="1"/>
</dbReference>
<keyword evidence="9 18" id="KW-0418">Kinase</keyword>
<name>A0A917AW32_9BACI</name>
<evidence type="ECO:0000256" key="6">
    <source>
        <dbReference type="ARBA" id="ARBA00022679"/>
    </source>
</evidence>
<evidence type="ECO:0000256" key="3">
    <source>
        <dbReference type="ARBA" id="ARBA00012438"/>
    </source>
</evidence>
<dbReference type="Proteomes" id="UP000605259">
    <property type="component" value="Unassembled WGS sequence"/>
</dbReference>
<keyword evidence="11 15" id="KW-1133">Transmembrane helix</keyword>
<keyword evidence="13 15" id="KW-0472">Membrane</keyword>
<evidence type="ECO:0000256" key="10">
    <source>
        <dbReference type="ARBA" id="ARBA00022840"/>
    </source>
</evidence>
<keyword evidence="6" id="KW-0808">Transferase</keyword>
<dbReference type="InterPro" id="IPR004358">
    <property type="entry name" value="Sig_transdc_His_kin-like_C"/>
</dbReference>
<reference evidence="18" key="2">
    <citation type="submission" date="2020-09" db="EMBL/GenBank/DDBJ databases">
        <authorList>
            <person name="Sun Q."/>
            <person name="Zhou Y."/>
        </authorList>
    </citation>
    <scope>NUCLEOTIDE SEQUENCE</scope>
    <source>
        <strain evidence="18">CGMCC 1.12698</strain>
    </source>
</reference>
<evidence type="ECO:0000256" key="1">
    <source>
        <dbReference type="ARBA" id="ARBA00000085"/>
    </source>
</evidence>
<evidence type="ECO:0000256" key="8">
    <source>
        <dbReference type="ARBA" id="ARBA00022741"/>
    </source>
</evidence>
<gene>
    <name evidence="18" type="ORF">GCM10007140_31040</name>
</gene>